<proteinExistence type="predicted"/>
<reference evidence="1 2" key="1">
    <citation type="submission" date="2016-10" db="EMBL/GenBank/DDBJ databases">
        <title>Genome sequence of the basidiomycete white-rot fungus Trametes pubescens.</title>
        <authorList>
            <person name="Makela M.R."/>
            <person name="Granchi Z."/>
            <person name="Peng M."/>
            <person name="De Vries R.P."/>
            <person name="Grigoriev I."/>
            <person name="Riley R."/>
            <person name="Hilden K."/>
        </authorList>
    </citation>
    <scope>NUCLEOTIDE SEQUENCE [LARGE SCALE GENOMIC DNA]</scope>
    <source>
        <strain evidence="1 2">FBCC735</strain>
    </source>
</reference>
<evidence type="ECO:0000313" key="1">
    <source>
        <dbReference type="EMBL" id="OJT11167.1"/>
    </source>
</evidence>
<comment type="caution">
    <text evidence="1">The sequence shown here is derived from an EMBL/GenBank/DDBJ whole genome shotgun (WGS) entry which is preliminary data.</text>
</comment>
<gene>
    <name evidence="1" type="ORF">TRAPUB_12324</name>
</gene>
<organism evidence="1 2">
    <name type="scientific">Trametes pubescens</name>
    <name type="common">White-rot fungus</name>
    <dbReference type="NCBI Taxonomy" id="154538"/>
    <lineage>
        <taxon>Eukaryota</taxon>
        <taxon>Fungi</taxon>
        <taxon>Dikarya</taxon>
        <taxon>Basidiomycota</taxon>
        <taxon>Agaricomycotina</taxon>
        <taxon>Agaricomycetes</taxon>
        <taxon>Polyporales</taxon>
        <taxon>Polyporaceae</taxon>
        <taxon>Trametes</taxon>
    </lineage>
</organism>
<dbReference type="AlphaFoldDB" id="A0A1M2VU88"/>
<dbReference type="Proteomes" id="UP000184267">
    <property type="component" value="Unassembled WGS sequence"/>
</dbReference>
<protein>
    <submittedName>
        <fullName evidence="1">Uncharacterized protein</fullName>
    </submittedName>
</protein>
<name>A0A1M2VU88_TRAPU</name>
<evidence type="ECO:0000313" key="2">
    <source>
        <dbReference type="Proteomes" id="UP000184267"/>
    </source>
</evidence>
<dbReference type="OrthoDB" id="6511194at2759"/>
<keyword evidence="2" id="KW-1185">Reference proteome</keyword>
<sequence length="89" mass="9928">MEQIKMFLGFYVSQSPGGGWIASSLQTAKAYQLGPATAKSLRSWTHSFIADQHALPSTAARPWQLSLLERRPNLRTAIEEHLQSIGKYV</sequence>
<dbReference type="EMBL" id="MNAD01000682">
    <property type="protein sequence ID" value="OJT11167.1"/>
    <property type="molecule type" value="Genomic_DNA"/>
</dbReference>
<accession>A0A1M2VU88</accession>